<accession>A0A5K7YTG5</accession>
<keyword evidence="6" id="KW-1185">Reference proteome</keyword>
<sequence length="358" mass="39922">MRVFAINSSPRTGGESKTELMLDHLVEGMRGAGAEVDVVNLREKKINPCIGCFTCWTRTPGQCIHKDDMTADLFPRWLASDLAVYATPLYYHTVNGVMSIFRERTLPAIQPFFEQDDAGHLFHPLRNRVPPAVWLSVCGLPNDSEFDALSDYLNRTRHRDVSIVAEIYRPAAETMMNPFFEDKAGDILDATRQAGRELVASMAIASATMARIRQPLVDPQRFAQMGDLFWKTCIAEGVTPKMFREKKMVPRPDSLESFMAIFPFGLNADAAGDRAVVLQFTFSGQVDDSCYFTIEKGAVGACKGTPGTPDLTIETPFNLWMDIMTGKADGQQMFLEKKYSVIGDLTLMLRLLKGPAKK</sequence>
<dbReference type="AlphaFoldDB" id="A0A5K7YTG5"/>
<dbReference type="RefSeq" id="WP_155318279.1">
    <property type="nucleotide sequence ID" value="NZ_AP021874.1"/>
</dbReference>
<evidence type="ECO:0008006" key="7">
    <source>
        <dbReference type="Google" id="ProtNLM"/>
    </source>
</evidence>
<organism evidence="5 6">
    <name type="scientific">Desulfosarcina alkanivorans</name>
    <dbReference type="NCBI Taxonomy" id="571177"/>
    <lineage>
        <taxon>Bacteria</taxon>
        <taxon>Pseudomonadati</taxon>
        <taxon>Thermodesulfobacteriota</taxon>
        <taxon>Desulfobacteria</taxon>
        <taxon>Desulfobacterales</taxon>
        <taxon>Desulfosarcinaceae</taxon>
        <taxon>Desulfosarcina</taxon>
    </lineage>
</organism>
<keyword evidence="1" id="KW-0285">Flavoprotein</keyword>
<dbReference type="InterPro" id="IPR051796">
    <property type="entry name" value="ISF_SsuE-like"/>
</dbReference>
<dbReference type="InterPro" id="IPR003033">
    <property type="entry name" value="SCP2_sterol-bd_dom"/>
</dbReference>
<evidence type="ECO:0000256" key="2">
    <source>
        <dbReference type="ARBA" id="ARBA00022643"/>
    </source>
</evidence>
<dbReference type="OrthoDB" id="6398207at2"/>
<evidence type="ECO:0000256" key="1">
    <source>
        <dbReference type="ARBA" id="ARBA00022630"/>
    </source>
</evidence>
<evidence type="ECO:0000313" key="5">
    <source>
        <dbReference type="EMBL" id="BBO70321.1"/>
    </source>
</evidence>
<reference evidence="5 6" key="1">
    <citation type="submission" date="2019-11" db="EMBL/GenBank/DDBJ databases">
        <title>Comparative genomics of hydrocarbon-degrading Desulfosarcina strains.</title>
        <authorList>
            <person name="Watanabe M."/>
            <person name="Kojima H."/>
            <person name="Fukui M."/>
        </authorList>
    </citation>
    <scope>NUCLEOTIDE SEQUENCE [LARGE SCALE GENOMIC DNA]</scope>
    <source>
        <strain evidence="5 6">PL12</strain>
    </source>
</reference>
<feature type="domain" description="SCP2" evidence="3">
    <location>
        <begin position="277"/>
        <end position="351"/>
    </location>
</feature>
<dbReference type="EMBL" id="AP021874">
    <property type="protein sequence ID" value="BBO70321.1"/>
    <property type="molecule type" value="Genomic_DNA"/>
</dbReference>
<gene>
    <name evidence="5" type="ORF">DSCA_42510</name>
</gene>
<dbReference type="KEGG" id="dalk:DSCA_42510"/>
<dbReference type="InterPro" id="IPR036527">
    <property type="entry name" value="SCP2_sterol-bd_dom_sf"/>
</dbReference>
<name>A0A5K7YTG5_9BACT</name>
<feature type="domain" description="NADPH-dependent FMN reductase-like" evidence="4">
    <location>
        <begin position="1"/>
        <end position="101"/>
    </location>
</feature>
<dbReference type="Proteomes" id="UP000427906">
    <property type="component" value="Chromosome"/>
</dbReference>
<protein>
    <recommendedName>
        <fullName evidence="7">NADPH-dependent FMN reductase-like domain-containing protein</fullName>
    </recommendedName>
</protein>
<dbReference type="Gene3D" id="3.30.1050.10">
    <property type="entry name" value="SCP2 sterol-binding domain"/>
    <property type="match status" value="1"/>
</dbReference>
<dbReference type="PANTHER" id="PTHR43278">
    <property type="entry name" value="NAD(P)H-DEPENDENT FMN-CONTAINING OXIDOREDUCTASE YWQN-RELATED"/>
    <property type="match status" value="1"/>
</dbReference>
<evidence type="ECO:0000259" key="3">
    <source>
        <dbReference type="Pfam" id="PF02036"/>
    </source>
</evidence>
<dbReference type="GO" id="GO:0016491">
    <property type="term" value="F:oxidoreductase activity"/>
    <property type="evidence" value="ECO:0007669"/>
    <property type="project" value="InterPro"/>
</dbReference>
<dbReference type="PANTHER" id="PTHR43278:SF2">
    <property type="entry name" value="IRON-SULFUR FLAVOPROTEIN"/>
    <property type="match status" value="1"/>
</dbReference>
<dbReference type="Pfam" id="PF02036">
    <property type="entry name" value="SCP2"/>
    <property type="match status" value="1"/>
</dbReference>
<dbReference type="InterPro" id="IPR029039">
    <property type="entry name" value="Flavoprotein-like_sf"/>
</dbReference>
<dbReference type="InterPro" id="IPR005025">
    <property type="entry name" value="FMN_Rdtase-like_dom"/>
</dbReference>
<dbReference type="Pfam" id="PF03358">
    <property type="entry name" value="FMN_red"/>
    <property type="match status" value="1"/>
</dbReference>
<keyword evidence="2" id="KW-0288">FMN</keyword>
<dbReference type="SUPFAM" id="SSF52218">
    <property type="entry name" value="Flavoproteins"/>
    <property type="match status" value="1"/>
</dbReference>
<proteinExistence type="predicted"/>
<evidence type="ECO:0000259" key="4">
    <source>
        <dbReference type="Pfam" id="PF03358"/>
    </source>
</evidence>
<dbReference type="SUPFAM" id="SSF55718">
    <property type="entry name" value="SCP-like"/>
    <property type="match status" value="1"/>
</dbReference>
<dbReference type="Gene3D" id="3.40.50.360">
    <property type="match status" value="1"/>
</dbReference>
<evidence type="ECO:0000313" key="6">
    <source>
        <dbReference type="Proteomes" id="UP000427906"/>
    </source>
</evidence>